<dbReference type="InterPro" id="IPR011042">
    <property type="entry name" value="6-blade_b-propeller_TolB-like"/>
</dbReference>
<dbReference type="NCBIfam" id="TIGR02595">
    <property type="entry name" value="PEP_CTERM"/>
    <property type="match status" value="1"/>
</dbReference>
<dbReference type="AlphaFoldDB" id="A0A1Z4KR12"/>
<dbReference type="InterPro" id="IPR013424">
    <property type="entry name" value="Ice-binding_C"/>
</dbReference>
<dbReference type="Proteomes" id="UP000217507">
    <property type="component" value="Chromosome"/>
</dbReference>
<organism evidence="2 3">
    <name type="scientific">Trichormus variabilis NIES-23</name>
    <dbReference type="NCBI Taxonomy" id="1973479"/>
    <lineage>
        <taxon>Bacteria</taxon>
        <taxon>Bacillati</taxon>
        <taxon>Cyanobacteriota</taxon>
        <taxon>Cyanophyceae</taxon>
        <taxon>Nostocales</taxon>
        <taxon>Nostocaceae</taxon>
        <taxon>Trichormus</taxon>
    </lineage>
</organism>
<name>A0A1Z4KR12_ANAVA</name>
<proteinExistence type="predicted"/>
<sequence>MKLKLFALTLLTVSIATVSTTNTAEAASLTTIATGLNNARGITFGPDGNIYVGETGLGGTGNCQGSPSTAGQLICAGKTGSVTRITPNGQQSRIFDGFDSLALQPSQQQGAGPQDLKFDAFGNAYLLAGYAGNPGNRDRELNAVATNVTFPPLQNFIAPLVPPDQVLDTPTLAKLYKADLNTQELTEIFDFGEYELFNNPDGGDVITNPYALAIRGNTAYVADGGGNVVYGVNLDGSGVKALPVPTQLVSNPEYPPLSPDLPPGVIPDGPPPEFIELQSVPTGIALGPDGRIYFGEYTGFPYPEGQARIFRLNEDDEIEVFAEGFTHITDLTFDQTGNLLVLQFSDEAEWKGRDLSQLPGSLIQVSPNGTRTTLVAAGAGLESSTGITVSPDNTIYITKRGVGPSGEVVRVNVTSVPEPTTVLGSLTAAALGASSMLKKRKRSRELVVVSTK</sequence>
<reference evidence="2 3" key="1">
    <citation type="submission" date="2017-06" db="EMBL/GenBank/DDBJ databases">
        <title>Genome sequencing of cyanobaciteial culture collection at National Institute for Environmental Studies (NIES).</title>
        <authorList>
            <person name="Hirose Y."/>
            <person name="Shimura Y."/>
            <person name="Fujisawa T."/>
            <person name="Nakamura Y."/>
            <person name="Kawachi M."/>
        </authorList>
    </citation>
    <scope>NUCLEOTIDE SEQUENCE [LARGE SCALE GENOMIC DNA]</scope>
    <source>
        <strain evidence="2 3">NIES-23</strain>
    </source>
</reference>
<evidence type="ECO:0000313" key="3">
    <source>
        <dbReference type="Proteomes" id="UP000217507"/>
    </source>
</evidence>
<dbReference type="NCBIfam" id="TIGR04155">
    <property type="entry name" value="cyano_PEP"/>
    <property type="match status" value="1"/>
</dbReference>
<evidence type="ECO:0000313" key="2">
    <source>
        <dbReference type="EMBL" id="BAY71388.1"/>
    </source>
</evidence>
<feature type="chain" id="PRO_5011109264" description="ScyD/ScyE family protein" evidence="1">
    <location>
        <begin position="27"/>
        <end position="452"/>
    </location>
</feature>
<accession>A0A1Z4KR12</accession>
<dbReference type="InterPro" id="IPR026374">
    <property type="entry name" value="Cyano_PEP"/>
</dbReference>
<dbReference type="SUPFAM" id="SSF101898">
    <property type="entry name" value="NHL repeat"/>
    <property type="match status" value="1"/>
</dbReference>
<dbReference type="Gene3D" id="2.120.10.30">
    <property type="entry name" value="TolB, C-terminal domain"/>
    <property type="match status" value="2"/>
</dbReference>
<dbReference type="NCBIfam" id="NF033206">
    <property type="entry name" value="ScyE_fam"/>
    <property type="match status" value="1"/>
</dbReference>
<gene>
    <name evidence="2" type="ORF">NIES23_42060</name>
</gene>
<dbReference type="InterPro" id="IPR048031">
    <property type="entry name" value="ScyD/ScyE-like"/>
</dbReference>
<dbReference type="EMBL" id="AP018216">
    <property type="protein sequence ID" value="BAY71388.1"/>
    <property type="molecule type" value="Genomic_DNA"/>
</dbReference>
<evidence type="ECO:0008006" key="4">
    <source>
        <dbReference type="Google" id="ProtNLM"/>
    </source>
</evidence>
<feature type="signal peptide" evidence="1">
    <location>
        <begin position="1"/>
        <end position="26"/>
    </location>
</feature>
<keyword evidence="1" id="KW-0732">Signal</keyword>
<evidence type="ECO:0000256" key="1">
    <source>
        <dbReference type="SAM" id="SignalP"/>
    </source>
</evidence>
<protein>
    <recommendedName>
        <fullName evidence="4">ScyD/ScyE family protein</fullName>
    </recommendedName>
</protein>